<evidence type="ECO:0000256" key="1">
    <source>
        <dbReference type="ARBA" id="ARBA00022737"/>
    </source>
</evidence>
<dbReference type="InterPro" id="IPR011990">
    <property type="entry name" value="TPR-like_helical_dom_sf"/>
</dbReference>
<evidence type="ECO:0000313" key="3">
    <source>
        <dbReference type="EMBL" id="CAK9147668.1"/>
    </source>
</evidence>
<dbReference type="AlphaFoldDB" id="A0ABC8RSG2"/>
<dbReference type="Proteomes" id="UP001642360">
    <property type="component" value="Unassembled WGS sequence"/>
</dbReference>
<dbReference type="EMBL" id="CAUOFW020001717">
    <property type="protein sequence ID" value="CAK9147668.1"/>
    <property type="molecule type" value="Genomic_DNA"/>
</dbReference>
<dbReference type="InterPro" id="IPR002885">
    <property type="entry name" value="PPR_rpt"/>
</dbReference>
<dbReference type="InterPro" id="IPR046960">
    <property type="entry name" value="PPR_At4g14850-like_plant"/>
</dbReference>
<dbReference type="Pfam" id="PF01535">
    <property type="entry name" value="PPR"/>
    <property type="match status" value="5"/>
</dbReference>
<dbReference type="Gene3D" id="1.25.40.10">
    <property type="entry name" value="Tetratricopeptide repeat domain"/>
    <property type="match status" value="3"/>
</dbReference>
<dbReference type="Pfam" id="PF20431">
    <property type="entry name" value="E_motif"/>
    <property type="match status" value="1"/>
</dbReference>
<dbReference type="PANTHER" id="PTHR47926">
    <property type="entry name" value="PENTATRICOPEPTIDE REPEAT-CONTAINING PROTEIN"/>
    <property type="match status" value="1"/>
</dbReference>
<dbReference type="PROSITE" id="PS51375">
    <property type="entry name" value="PPR"/>
    <property type="match status" value="5"/>
</dbReference>
<keyword evidence="1" id="KW-0677">Repeat</keyword>
<keyword evidence="4" id="KW-1185">Reference proteome</keyword>
<feature type="repeat" description="PPR" evidence="2">
    <location>
        <begin position="222"/>
        <end position="256"/>
    </location>
</feature>
<evidence type="ECO:0008006" key="5">
    <source>
        <dbReference type="Google" id="ProtNLM"/>
    </source>
</evidence>
<gene>
    <name evidence="3" type="ORF">ILEXP_LOCUS15581</name>
</gene>
<dbReference type="FunFam" id="1.25.40.10:FF:000305">
    <property type="entry name" value="Pentatricopeptide repeat-containing protein mitochondrial"/>
    <property type="match status" value="1"/>
</dbReference>
<dbReference type="InterPro" id="IPR046848">
    <property type="entry name" value="E_motif"/>
</dbReference>
<evidence type="ECO:0000256" key="2">
    <source>
        <dbReference type="PROSITE-ProRule" id="PRU00708"/>
    </source>
</evidence>
<organism evidence="3 4">
    <name type="scientific">Ilex paraguariensis</name>
    <name type="common">yerba mate</name>
    <dbReference type="NCBI Taxonomy" id="185542"/>
    <lineage>
        <taxon>Eukaryota</taxon>
        <taxon>Viridiplantae</taxon>
        <taxon>Streptophyta</taxon>
        <taxon>Embryophyta</taxon>
        <taxon>Tracheophyta</taxon>
        <taxon>Spermatophyta</taxon>
        <taxon>Magnoliopsida</taxon>
        <taxon>eudicotyledons</taxon>
        <taxon>Gunneridae</taxon>
        <taxon>Pentapetalae</taxon>
        <taxon>asterids</taxon>
        <taxon>campanulids</taxon>
        <taxon>Aquifoliales</taxon>
        <taxon>Aquifoliaceae</taxon>
        <taxon>Ilex</taxon>
    </lineage>
</organism>
<feature type="repeat" description="PPR" evidence="2">
    <location>
        <begin position="323"/>
        <end position="357"/>
    </location>
</feature>
<evidence type="ECO:0000313" key="4">
    <source>
        <dbReference type="Proteomes" id="UP001642360"/>
    </source>
</evidence>
<protein>
    <recommendedName>
        <fullName evidence="5">Pentatricopeptide repeat-containing protein</fullName>
    </recommendedName>
</protein>
<accession>A0ABC8RSG2</accession>
<sequence>MHLSALFGHLAGGIMKWNHRRFGYLCNCSHVISGCPHFLCLLIITRSITNPPQFENPQPILVDSFNGSAKKMLPIEIFHAEVIKNGYIQHLYAYNHILNFYIKDQELTNAQKLFDEILQRDVRSWTMLISGFVRNGFYRKSLNLLTQMEKEGVSPNEFTFSSVLKCCSNLKELRIGKVIHGRIICYGTALDIALLNSILDFYMKCGAFDFGERLFELMFDKDTVSWNIMMGAYLGMGDIEKSIDLFRILPNKNVSSWNTLVDGLLRNGYGRIALQLLYQMVNIGPAFNHVTFSIALVLVSSLKLLELGRQIHGRALRVGIHEDGFVRTSLIDVYCKCGQMEKASAIFQNLPLHMTTPHNFKIMCDDSEAESISLSSLIAGYVRKGMAEDALKIFRSLVREQVELGTYTLTSIVIASANAGLLELGQQIHACILKFGHIPDVFLSSSMIDMYAKCGKLDDAWSFFSKTNSRNIVLWTSIITSCALHGQAREAIQLFELMLSEGITPNKVSFVGVLTACSHAGLLEEGCVYFRLMKEVYGIEPEIEHYTCVVDLFARAGCLDEIKDFIQKSSLSHPSAVWKALLSSCQIHKNMDIARWASEKLLELDPSEAGPYVLLSNTCAANHRWSEAAKLRGLMQERGIKKGPGQSWIQLKNETHTCHVR</sequence>
<dbReference type="Pfam" id="PF13041">
    <property type="entry name" value="PPR_2"/>
    <property type="match status" value="2"/>
</dbReference>
<feature type="repeat" description="PPR" evidence="2">
    <location>
        <begin position="370"/>
        <end position="404"/>
    </location>
</feature>
<dbReference type="PANTHER" id="PTHR47926:SF347">
    <property type="entry name" value="PENTATRICOPEPTIDE REPEAT-CONTAINING PROTEIN"/>
    <property type="match status" value="1"/>
</dbReference>
<dbReference type="NCBIfam" id="TIGR00756">
    <property type="entry name" value="PPR"/>
    <property type="match status" value="3"/>
</dbReference>
<name>A0ABC8RSG2_9AQUA</name>
<comment type="caution">
    <text evidence="3">The sequence shown here is derived from an EMBL/GenBank/DDBJ whole genome shotgun (WGS) entry which is preliminary data.</text>
</comment>
<feature type="repeat" description="PPR" evidence="2">
    <location>
        <begin position="121"/>
        <end position="155"/>
    </location>
</feature>
<reference evidence="3 4" key="1">
    <citation type="submission" date="2024-02" db="EMBL/GenBank/DDBJ databases">
        <authorList>
            <person name="Vignale AGUSTIN F."/>
            <person name="Sosa J E."/>
            <person name="Modenutti C."/>
        </authorList>
    </citation>
    <scope>NUCLEOTIDE SEQUENCE [LARGE SCALE GENOMIC DNA]</scope>
</reference>
<proteinExistence type="predicted"/>
<feature type="repeat" description="PPR" evidence="2">
    <location>
        <begin position="471"/>
        <end position="505"/>
    </location>
</feature>